<feature type="compositionally biased region" description="Polar residues" evidence="1">
    <location>
        <begin position="369"/>
        <end position="388"/>
    </location>
</feature>
<feature type="chain" id="PRO_5044844363" evidence="2">
    <location>
        <begin position="20"/>
        <end position="688"/>
    </location>
</feature>
<dbReference type="AlphaFoldDB" id="A0ABD1DQS2"/>
<reference evidence="3 4" key="1">
    <citation type="submission" date="2024-05" db="EMBL/GenBank/DDBJ databases">
        <title>Culex pipiens pipiens assembly and annotation.</title>
        <authorList>
            <person name="Alout H."/>
            <person name="Durand T."/>
        </authorList>
    </citation>
    <scope>NUCLEOTIDE SEQUENCE [LARGE SCALE GENOMIC DNA]</scope>
    <source>
        <strain evidence="3">HA-2024</strain>
        <tissue evidence="3">Whole body</tissue>
    </source>
</reference>
<keyword evidence="2" id="KW-0732">Signal</keyword>
<feature type="compositionally biased region" description="Polar residues" evidence="1">
    <location>
        <begin position="576"/>
        <end position="590"/>
    </location>
</feature>
<keyword evidence="4" id="KW-1185">Reference proteome</keyword>
<evidence type="ECO:0000256" key="1">
    <source>
        <dbReference type="SAM" id="MobiDB-lite"/>
    </source>
</evidence>
<accession>A0ABD1DQS2</accession>
<proteinExistence type="predicted"/>
<feature type="compositionally biased region" description="Low complexity" evidence="1">
    <location>
        <begin position="426"/>
        <end position="444"/>
    </location>
</feature>
<dbReference type="EMBL" id="JBEHCU010004600">
    <property type="protein sequence ID" value="KAL1401540.1"/>
    <property type="molecule type" value="Genomic_DNA"/>
</dbReference>
<comment type="caution">
    <text evidence="3">The sequence shown here is derived from an EMBL/GenBank/DDBJ whole genome shotgun (WGS) entry which is preliminary data.</text>
</comment>
<feature type="region of interest" description="Disordered" evidence="1">
    <location>
        <begin position="134"/>
        <end position="409"/>
    </location>
</feature>
<feature type="compositionally biased region" description="Low complexity" evidence="1">
    <location>
        <begin position="141"/>
        <end position="150"/>
    </location>
</feature>
<organism evidence="3 4">
    <name type="scientific">Culex pipiens pipiens</name>
    <name type="common">Northern house mosquito</name>
    <dbReference type="NCBI Taxonomy" id="38569"/>
    <lineage>
        <taxon>Eukaryota</taxon>
        <taxon>Metazoa</taxon>
        <taxon>Ecdysozoa</taxon>
        <taxon>Arthropoda</taxon>
        <taxon>Hexapoda</taxon>
        <taxon>Insecta</taxon>
        <taxon>Pterygota</taxon>
        <taxon>Neoptera</taxon>
        <taxon>Endopterygota</taxon>
        <taxon>Diptera</taxon>
        <taxon>Nematocera</taxon>
        <taxon>Culicoidea</taxon>
        <taxon>Culicidae</taxon>
        <taxon>Culicinae</taxon>
        <taxon>Culicini</taxon>
        <taxon>Culex</taxon>
        <taxon>Culex</taxon>
    </lineage>
</organism>
<evidence type="ECO:0000313" key="4">
    <source>
        <dbReference type="Proteomes" id="UP001562425"/>
    </source>
</evidence>
<feature type="signal peptide" evidence="2">
    <location>
        <begin position="1"/>
        <end position="19"/>
    </location>
</feature>
<feature type="compositionally biased region" description="Low complexity" evidence="1">
    <location>
        <begin position="537"/>
        <end position="553"/>
    </location>
</feature>
<feature type="region of interest" description="Disordered" evidence="1">
    <location>
        <begin position="421"/>
        <end position="519"/>
    </location>
</feature>
<name>A0ABD1DQS2_CULPP</name>
<gene>
    <name evidence="3" type="ORF">pipiens_006525</name>
</gene>
<sequence length="688" mass="74974">MLRVFIEFGLVLLKRSSSGTTTGCCNGTAGVAPAKRQAADNTTTVTLLPACSSVSKEKRESEDLTFFHVFARSVLACLFVQKVASREQQPRESFHAVSFLIGSRCRKSPLEEQTRAAGGRGSSAPPVKLLVNTRIRRTRTTFRWPPTATAGQESRPAGQPRAPANKNHVPLAAGQEPRSTGRRPQPPDKNHIPLANHAHRRTRTTFRWPPDKNHVPLAADRNRRTRTTSRWPTTRTGEQDPRSAGLRMQPPLKPHAAMRVSPRRTRTGRTRHSAAAEPKVIRREPAHKTTTRRRTQQVGHDEESQGVAERGLNEVSCTSPPSSCPSQEPSSQPTRRSTRLQHRAPSQPQTLPIHRTYQREHEVPVPLAGTSTNYTSKDYAIENTTSTDPAAHQNRRSATGPAVTAYPEPMDTLSRGVAERGLNEVSSTSPPSSCPSQEPSSQPTRRSTRLQHRAPSQPQTLPIHRTYQREHEVPVPLAGTSTNYTSKDYAIENTTSTDPAAHQNRRSATGPAVTAYPEPMDTLSRGVAERGLNEVFSTSPPSSCPSNSQEPSSRPARSILQNPPPLQYGNPPEAHANQSNLSNTSKDSSIATDPKDVLVVQWNLLTDLKGFFKGTMIPRGAATVHKALAATDTIVEAADEGGCGVAGWDVGDEDLELPEELVAKISASTAGDKGFYAVPPRGLPPPHM</sequence>
<feature type="compositionally biased region" description="Polar residues" evidence="1">
    <location>
        <begin position="479"/>
        <end position="498"/>
    </location>
</feature>
<feature type="compositionally biased region" description="Basic residues" evidence="1">
    <location>
        <begin position="261"/>
        <end position="272"/>
    </location>
</feature>
<feature type="compositionally biased region" description="Low complexity" evidence="1">
    <location>
        <begin position="316"/>
        <end position="334"/>
    </location>
</feature>
<protein>
    <submittedName>
        <fullName evidence="3">Uncharacterized protein</fullName>
    </submittedName>
</protein>
<feature type="region of interest" description="Disordered" evidence="1">
    <location>
        <begin position="534"/>
        <end position="590"/>
    </location>
</feature>
<dbReference type="Proteomes" id="UP001562425">
    <property type="component" value="Unassembled WGS sequence"/>
</dbReference>
<evidence type="ECO:0000256" key="2">
    <source>
        <dbReference type="SAM" id="SignalP"/>
    </source>
</evidence>
<evidence type="ECO:0000313" key="3">
    <source>
        <dbReference type="EMBL" id="KAL1401540.1"/>
    </source>
</evidence>